<gene>
    <name evidence="2" type="ORF">LCGC14_0830600</name>
</gene>
<proteinExistence type="predicted"/>
<accession>A0A0F9PG39</accession>
<feature type="compositionally biased region" description="Polar residues" evidence="1">
    <location>
        <begin position="40"/>
        <end position="55"/>
    </location>
</feature>
<evidence type="ECO:0000313" key="2">
    <source>
        <dbReference type="EMBL" id="KKN30775.1"/>
    </source>
</evidence>
<protein>
    <submittedName>
        <fullName evidence="2">Uncharacterized protein</fullName>
    </submittedName>
</protein>
<sequence length="197" mass="22684">MRYKTKSLKTSSKKAGPPPSSPSTQKLPIEAKLSKPQVPQKASKTLPPTESQSIQKAEEIAPSPTAKKEPSFVKKENIYAKLTEFFEGLLMSYNERYDRWENSISDILAILRKMRKITKKNTEDLVGSINNIFKKIQVDLGQFKIKRKEIEKVSEVDIESMSGEFKRVLGLLELQIKEYQLKRETDNFIREIRYNAS</sequence>
<evidence type="ECO:0000256" key="1">
    <source>
        <dbReference type="SAM" id="MobiDB-lite"/>
    </source>
</evidence>
<feature type="region of interest" description="Disordered" evidence="1">
    <location>
        <begin position="1"/>
        <end position="68"/>
    </location>
</feature>
<dbReference type="EMBL" id="LAZR01002381">
    <property type="protein sequence ID" value="KKN30775.1"/>
    <property type="molecule type" value="Genomic_DNA"/>
</dbReference>
<organism evidence="2">
    <name type="scientific">marine sediment metagenome</name>
    <dbReference type="NCBI Taxonomy" id="412755"/>
    <lineage>
        <taxon>unclassified sequences</taxon>
        <taxon>metagenomes</taxon>
        <taxon>ecological metagenomes</taxon>
    </lineage>
</organism>
<comment type="caution">
    <text evidence="2">The sequence shown here is derived from an EMBL/GenBank/DDBJ whole genome shotgun (WGS) entry which is preliminary data.</text>
</comment>
<name>A0A0F9PG39_9ZZZZ</name>
<dbReference type="AlphaFoldDB" id="A0A0F9PG39"/>
<reference evidence="2" key="1">
    <citation type="journal article" date="2015" name="Nature">
        <title>Complex archaea that bridge the gap between prokaryotes and eukaryotes.</title>
        <authorList>
            <person name="Spang A."/>
            <person name="Saw J.H."/>
            <person name="Jorgensen S.L."/>
            <person name="Zaremba-Niedzwiedzka K."/>
            <person name="Martijn J."/>
            <person name="Lind A.E."/>
            <person name="van Eijk R."/>
            <person name="Schleper C."/>
            <person name="Guy L."/>
            <person name="Ettema T.J."/>
        </authorList>
    </citation>
    <scope>NUCLEOTIDE SEQUENCE</scope>
</reference>